<dbReference type="AlphaFoldDB" id="A0A919PZP0"/>
<organism evidence="1 2">
    <name type="scientific">Demequina activiva</name>
    <dbReference type="NCBI Taxonomy" id="1582364"/>
    <lineage>
        <taxon>Bacteria</taxon>
        <taxon>Bacillati</taxon>
        <taxon>Actinomycetota</taxon>
        <taxon>Actinomycetes</taxon>
        <taxon>Micrococcales</taxon>
        <taxon>Demequinaceae</taxon>
        <taxon>Demequina</taxon>
    </lineage>
</organism>
<gene>
    <name evidence="1" type="ORF">Dac01nite_00810</name>
</gene>
<evidence type="ECO:0000313" key="1">
    <source>
        <dbReference type="EMBL" id="GIG53329.1"/>
    </source>
</evidence>
<accession>A0A919PZP0</accession>
<dbReference type="Proteomes" id="UP000652354">
    <property type="component" value="Unassembled WGS sequence"/>
</dbReference>
<dbReference type="EMBL" id="BONR01000001">
    <property type="protein sequence ID" value="GIG53329.1"/>
    <property type="molecule type" value="Genomic_DNA"/>
</dbReference>
<protein>
    <submittedName>
        <fullName evidence="1">Uncharacterized protein</fullName>
    </submittedName>
</protein>
<comment type="caution">
    <text evidence="1">The sequence shown here is derived from an EMBL/GenBank/DDBJ whole genome shotgun (WGS) entry which is preliminary data.</text>
</comment>
<evidence type="ECO:0000313" key="2">
    <source>
        <dbReference type="Proteomes" id="UP000652354"/>
    </source>
</evidence>
<proteinExistence type="predicted"/>
<reference evidence="1" key="1">
    <citation type="submission" date="2021-01" db="EMBL/GenBank/DDBJ databases">
        <title>Whole genome shotgun sequence of Demequina activiva NBRC 110675.</title>
        <authorList>
            <person name="Komaki H."/>
            <person name="Tamura T."/>
        </authorList>
    </citation>
    <scope>NUCLEOTIDE SEQUENCE</scope>
    <source>
        <strain evidence="1">NBRC 110675</strain>
    </source>
</reference>
<name>A0A919PZP0_9MICO</name>
<keyword evidence="2" id="KW-1185">Reference proteome</keyword>
<sequence length="98" mass="9718">MLPITGVLVFEAVLLGDGSLAAPGVNLLGTSVVGVLTACGSYRGVIVAAGRPRVPLDVRAVAAPAVPGGESDRIALYPGHFRSRGERAATAVASGPPS</sequence>